<dbReference type="AlphaFoldDB" id="A0A5K1JX82"/>
<dbReference type="InterPro" id="IPR032675">
    <property type="entry name" value="LRR_dom_sf"/>
</dbReference>
<name>A0A5K1JX82_9APHY</name>
<proteinExistence type="predicted"/>
<keyword evidence="1" id="KW-0808">Transferase</keyword>
<dbReference type="SUPFAM" id="SSF52047">
    <property type="entry name" value="RNI-like"/>
    <property type="match status" value="1"/>
</dbReference>
<gene>
    <name evidence="1" type="primary">Q6IWN3</name>
</gene>
<dbReference type="EC" id="2.7.11.1" evidence="1"/>
<evidence type="ECO:0000313" key="1">
    <source>
        <dbReference type="EMBL" id="VWO97173.1"/>
    </source>
</evidence>
<keyword evidence="1" id="KW-0723">Serine/threonine-protein kinase</keyword>
<reference evidence="1" key="1">
    <citation type="submission" date="2019-10" db="EMBL/GenBank/DDBJ databases">
        <authorList>
            <person name="Nor Muhammad N."/>
        </authorList>
    </citation>
    <scope>NUCLEOTIDE SEQUENCE</scope>
</reference>
<protein>
    <submittedName>
        <fullName evidence="1">Non-specific serine/threonine protein kinase (EC)</fullName>
        <ecNumber evidence="1">2.7.11.1</ecNumber>
    </submittedName>
</protein>
<dbReference type="EMBL" id="LR726172">
    <property type="protein sequence ID" value="VWO97173.1"/>
    <property type="molecule type" value="Genomic_DNA"/>
</dbReference>
<sequence>MHPFSVHDFDMGLLCLLNPTILELNVLLLGVGHREQVNFRTVLSACLPSGHDLEVLSVVVPVPVLNIELLPKLYPRLRRVKIIEDGILPPHIALLATLPNLEYLSIDLSPSTPLNTPVAFPEVRNLGLFNDGAASIGSFIAHVEAPKLRSLFISETHPDTDETYPQKLLDLFRTMASKYPCLTVFRWGNTDITSAGLESKSRAGMTLAELFEPLLSLRSVRSFSVSFIGPLIPYSPSDFQKIAEAWPDLETFDLSRLAGRGADQYADLESLTVFARLCPRLRELRIPRLKFDLSDAACPIAGPRTPHWLQELKVTSLILPTEVFAEVTRQRAILLGVLQQIFPSAKINFPVIRAPLRSR</sequence>
<organism evidence="1">
    <name type="scientific">Ganoderma boninense</name>
    <dbReference type="NCBI Taxonomy" id="34458"/>
    <lineage>
        <taxon>Eukaryota</taxon>
        <taxon>Fungi</taxon>
        <taxon>Dikarya</taxon>
        <taxon>Basidiomycota</taxon>
        <taxon>Agaricomycotina</taxon>
        <taxon>Agaricomycetes</taxon>
        <taxon>Polyporales</taxon>
        <taxon>Polyporaceae</taxon>
        <taxon>Ganoderma</taxon>
    </lineage>
</organism>
<dbReference type="Gene3D" id="3.80.10.10">
    <property type="entry name" value="Ribonuclease Inhibitor"/>
    <property type="match status" value="1"/>
</dbReference>
<dbReference type="GO" id="GO:0004674">
    <property type="term" value="F:protein serine/threonine kinase activity"/>
    <property type="evidence" value="ECO:0007669"/>
    <property type="project" value="UniProtKB-KW"/>
</dbReference>
<accession>A0A5K1JX82</accession>
<keyword evidence="1" id="KW-0418">Kinase</keyword>